<dbReference type="EMBL" id="SJOL01009733">
    <property type="protein sequence ID" value="TGZ56061.1"/>
    <property type="molecule type" value="Genomic_DNA"/>
</dbReference>
<keyword evidence="2" id="KW-1185">Reference proteome</keyword>
<dbReference type="AlphaFoldDB" id="A0A4S2L0R1"/>
<evidence type="ECO:0000313" key="2">
    <source>
        <dbReference type="Proteomes" id="UP000308267"/>
    </source>
</evidence>
<sequence>MHIYGLQPNISIGERKILISFRSVPCFQIQTYVTFHDSRGVMNVGINSNMSSQQKLINLLTEEINMGNTSATPYMQMRLLIPATCVLECSSEDTIHHVANSPSHNKWTCRLSPATFADNERQRSQNQIPHLEYYHPAKYAALYNSDIV</sequence>
<comment type="caution">
    <text evidence="1">The sequence shown here is derived from an EMBL/GenBank/DDBJ whole genome shotgun (WGS) entry which is preliminary data.</text>
</comment>
<protein>
    <submittedName>
        <fullName evidence="1">Uncharacterized protein</fullName>
    </submittedName>
</protein>
<evidence type="ECO:0000313" key="1">
    <source>
        <dbReference type="EMBL" id="TGZ56061.1"/>
    </source>
</evidence>
<gene>
    <name evidence="1" type="ORF">CRM22_010229</name>
</gene>
<dbReference type="Proteomes" id="UP000308267">
    <property type="component" value="Unassembled WGS sequence"/>
</dbReference>
<organism evidence="1 2">
    <name type="scientific">Opisthorchis felineus</name>
    <dbReference type="NCBI Taxonomy" id="147828"/>
    <lineage>
        <taxon>Eukaryota</taxon>
        <taxon>Metazoa</taxon>
        <taxon>Spiralia</taxon>
        <taxon>Lophotrochozoa</taxon>
        <taxon>Platyhelminthes</taxon>
        <taxon>Trematoda</taxon>
        <taxon>Digenea</taxon>
        <taxon>Opisthorchiida</taxon>
        <taxon>Opisthorchiata</taxon>
        <taxon>Opisthorchiidae</taxon>
        <taxon>Opisthorchis</taxon>
    </lineage>
</organism>
<accession>A0A4S2L0R1</accession>
<proteinExistence type="predicted"/>
<name>A0A4S2L0R1_OPIFE</name>
<reference evidence="1 2" key="1">
    <citation type="journal article" date="2019" name="BMC Genomics">
        <title>New insights from Opisthorchis felineus genome: update on genomics of the epidemiologically important liver flukes.</title>
        <authorList>
            <person name="Ershov N.I."/>
            <person name="Mordvinov V.A."/>
            <person name="Prokhortchouk E.B."/>
            <person name="Pakharukova M.Y."/>
            <person name="Gunbin K.V."/>
            <person name="Ustyantsev K."/>
            <person name="Genaev M.A."/>
            <person name="Blinov A.G."/>
            <person name="Mazur A."/>
            <person name="Boulygina E."/>
            <person name="Tsygankova S."/>
            <person name="Khrameeva E."/>
            <person name="Chekanov N."/>
            <person name="Fan G."/>
            <person name="Xiao A."/>
            <person name="Zhang H."/>
            <person name="Xu X."/>
            <person name="Yang H."/>
            <person name="Solovyev V."/>
            <person name="Lee S.M."/>
            <person name="Liu X."/>
            <person name="Afonnikov D.A."/>
            <person name="Skryabin K.G."/>
        </authorList>
    </citation>
    <scope>NUCLEOTIDE SEQUENCE [LARGE SCALE GENOMIC DNA]</scope>
    <source>
        <strain evidence="1">AK-0245</strain>
        <tissue evidence="1">Whole organism</tissue>
    </source>
</reference>